<feature type="domain" description="Formamidopyrimidine-DNA glycosylase catalytic" evidence="10">
    <location>
        <begin position="2"/>
        <end position="105"/>
    </location>
</feature>
<dbReference type="InterPro" id="IPR015886">
    <property type="entry name" value="H2TH_FPG"/>
</dbReference>
<evidence type="ECO:0000256" key="6">
    <source>
        <dbReference type="ARBA" id="ARBA00023204"/>
    </source>
</evidence>
<evidence type="ECO:0000313" key="11">
    <source>
        <dbReference type="EMBL" id="MBW8685062.1"/>
    </source>
</evidence>
<protein>
    <submittedName>
        <fullName evidence="11">Fpg/Nei family DNA glycosylase</fullName>
    </submittedName>
</protein>
<reference evidence="11 12" key="1">
    <citation type="submission" date="2021-08" db="EMBL/GenBank/DDBJ databases">
        <title>The genome sequence of Chitinophaga sp. B61.</title>
        <authorList>
            <person name="Zhang X."/>
        </authorList>
    </citation>
    <scope>NUCLEOTIDE SEQUENCE [LARGE SCALE GENOMIC DNA]</scope>
    <source>
        <strain evidence="11 12">B61</strain>
    </source>
</reference>
<dbReference type="PANTHER" id="PTHR22993:SF9">
    <property type="entry name" value="FORMAMIDOPYRIMIDINE-DNA GLYCOSYLASE"/>
    <property type="match status" value="1"/>
</dbReference>
<dbReference type="SUPFAM" id="SSF46946">
    <property type="entry name" value="S13-like H2TH domain"/>
    <property type="match status" value="1"/>
</dbReference>
<dbReference type="SMART" id="SM00898">
    <property type="entry name" value="Fapy_DNA_glyco"/>
    <property type="match status" value="1"/>
</dbReference>
<evidence type="ECO:0000256" key="9">
    <source>
        <dbReference type="ARBA" id="ARBA00023295"/>
    </source>
</evidence>
<comment type="catalytic activity">
    <reaction evidence="1">
        <text>Hydrolysis of DNA containing ring-opened 7-methylguanine residues, releasing 2,6-diamino-4-hydroxy-5-(N-methyl)formamidopyrimidine.</text>
        <dbReference type="EC" id="3.2.2.23"/>
    </reaction>
</comment>
<keyword evidence="6" id="KW-0234">DNA repair</keyword>
<dbReference type="SMART" id="SM01232">
    <property type="entry name" value="H2TH"/>
    <property type="match status" value="1"/>
</dbReference>
<accession>A0ABS7GBL1</accession>
<dbReference type="EMBL" id="JAICCF010000002">
    <property type="protein sequence ID" value="MBW8685062.1"/>
    <property type="molecule type" value="Genomic_DNA"/>
</dbReference>
<evidence type="ECO:0000256" key="4">
    <source>
        <dbReference type="ARBA" id="ARBA00022801"/>
    </source>
</evidence>
<evidence type="ECO:0000256" key="5">
    <source>
        <dbReference type="ARBA" id="ARBA00023125"/>
    </source>
</evidence>
<proteinExistence type="inferred from homology"/>
<gene>
    <name evidence="11" type="ORF">K1Y79_12030</name>
</gene>
<keyword evidence="12" id="KW-1185">Reference proteome</keyword>
<dbReference type="Proteomes" id="UP000812961">
    <property type="component" value="Unassembled WGS sequence"/>
</dbReference>
<keyword evidence="8" id="KW-0511">Multifunctional enzyme</keyword>
<evidence type="ECO:0000256" key="8">
    <source>
        <dbReference type="ARBA" id="ARBA00023268"/>
    </source>
</evidence>
<dbReference type="InterPro" id="IPR010979">
    <property type="entry name" value="Ribosomal_uS13-like_H2TH"/>
</dbReference>
<keyword evidence="7" id="KW-0456">Lyase</keyword>
<dbReference type="Gene3D" id="3.20.190.10">
    <property type="entry name" value="MutM-like, N-terminal"/>
    <property type="match status" value="1"/>
</dbReference>
<dbReference type="PANTHER" id="PTHR22993">
    <property type="entry name" value="FORMAMIDOPYRIMIDINE-DNA GLYCOSYLASE"/>
    <property type="match status" value="1"/>
</dbReference>
<evidence type="ECO:0000313" key="12">
    <source>
        <dbReference type="Proteomes" id="UP000812961"/>
    </source>
</evidence>
<name>A0ABS7GBL1_9BACT</name>
<keyword evidence="3" id="KW-0227">DNA damage</keyword>
<keyword evidence="9" id="KW-0326">Glycosidase</keyword>
<evidence type="ECO:0000259" key="10">
    <source>
        <dbReference type="PROSITE" id="PS51068"/>
    </source>
</evidence>
<dbReference type="InterPro" id="IPR012319">
    <property type="entry name" value="FPG_cat"/>
</dbReference>
<dbReference type="RefSeq" id="WP_220250263.1">
    <property type="nucleotide sequence ID" value="NZ_JAICCF010000002.1"/>
</dbReference>
<dbReference type="PROSITE" id="PS51068">
    <property type="entry name" value="FPG_CAT"/>
    <property type="match status" value="1"/>
</dbReference>
<keyword evidence="4" id="KW-0378">Hydrolase</keyword>
<dbReference type="Pfam" id="PF06831">
    <property type="entry name" value="H2TH"/>
    <property type="match status" value="1"/>
</dbReference>
<evidence type="ECO:0000256" key="1">
    <source>
        <dbReference type="ARBA" id="ARBA00001668"/>
    </source>
</evidence>
<dbReference type="Pfam" id="PF01149">
    <property type="entry name" value="Fapy_DNA_glyco"/>
    <property type="match status" value="1"/>
</dbReference>
<evidence type="ECO:0000256" key="7">
    <source>
        <dbReference type="ARBA" id="ARBA00023239"/>
    </source>
</evidence>
<dbReference type="SUPFAM" id="SSF81624">
    <property type="entry name" value="N-terminal domain of MutM-like DNA repair proteins"/>
    <property type="match status" value="1"/>
</dbReference>
<dbReference type="InterPro" id="IPR035937">
    <property type="entry name" value="FPG_N"/>
</dbReference>
<organism evidence="11 12">
    <name type="scientific">Chitinophaga rhizophila</name>
    <dbReference type="NCBI Taxonomy" id="2866212"/>
    <lineage>
        <taxon>Bacteria</taxon>
        <taxon>Pseudomonadati</taxon>
        <taxon>Bacteroidota</taxon>
        <taxon>Chitinophagia</taxon>
        <taxon>Chitinophagales</taxon>
        <taxon>Chitinophagaceae</taxon>
        <taxon>Chitinophaga</taxon>
    </lineage>
</organism>
<comment type="similarity">
    <text evidence="2">Belongs to the FPG family.</text>
</comment>
<keyword evidence="5" id="KW-0238">DNA-binding</keyword>
<dbReference type="Gene3D" id="1.10.8.50">
    <property type="match status" value="1"/>
</dbReference>
<evidence type="ECO:0000256" key="2">
    <source>
        <dbReference type="ARBA" id="ARBA00009409"/>
    </source>
</evidence>
<evidence type="ECO:0000256" key="3">
    <source>
        <dbReference type="ARBA" id="ARBA00022763"/>
    </source>
</evidence>
<comment type="caution">
    <text evidence="11">The sequence shown here is derived from an EMBL/GenBank/DDBJ whole genome shotgun (WGS) entry which is preliminary data.</text>
</comment>
<sequence>MPELPDLQVFSHNLDKQLSGKKVTQVQLKNAKKAKQSAAAFKKALEGNKLKEVYREGKELRFRFKDDVILGMHLMLHGKLFYYEAENPNKHTILELLFDDNSGLALTDYQGMAVASLNPEETGVPDALSDEMTADFLKETLAKKKTIIKKLLLDQHIIRGIGNAYADEILWVAGISPFSVSNKIPAAKVKALHKAIHKVLKDAEKNIRKAHPDIIAGEVRDFLKIHSPKQTLSPTGATIEQQALNGRKTYYTAEQELFE</sequence>